<dbReference type="PANTHER" id="PTHR15298">
    <property type="entry name" value="L-COA N-ACYLTRANSFERASE-RELATED"/>
    <property type="match status" value="1"/>
</dbReference>
<dbReference type="Gene3D" id="3.40.630.30">
    <property type="match status" value="1"/>
</dbReference>
<reference evidence="6" key="2">
    <citation type="submission" date="2025-08" db="UniProtKB">
        <authorList>
            <consortium name="Ensembl"/>
        </authorList>
    </citation>
    <scope>IDENTIFICATION</scope>
</reference>
<name>A0A8C4S5J6_ERPCA</name>
<keyword evidence="7" id="KW-1185">Reference proteome</keyword>
<keyword evidence="2 3" id="KW-0012">Acyltransferase</keyword>
<feature type="domain" description="Glycine N-acyltransferase N-terminal" evidence="4">
    <location>
        <begin position="1"/>
        <end position="148"/>
    </location>
</feature>
<evidence type="ECO:0000256" key="1">
    <source>
        <dbReference type="ARBA" id="ARBA00022679"/>
    </source>
</evidence>
<evidence type="ECO:0000259" key="4">
    <source>
        <dbReference type="Pfam" id="PF06021"/>
    </source>
</evidence>
<dbReference type="EC" id="2.3.1.-" evidence="3"/>
<keyword evidence="1 3" id="KW-0808">Transferase</keyword>
<proteinExistence type="inferred from homology"/>
<evidence type="ECO:0000313" key="7">
    <source>
        <dbReference type="Proteomes" id="UP000694620"/>
    </source>
</evidence>
<dbReference type="AlphaFoldDB" id="A0A8C4S5J6"/>
<evidence type="ECO:0000256" key="2">
    <source>
        <dbReference type="ARBA" id="ARBA00023315"/>
    </source>
</evidence>
<reference evidence="6" key="1">
    <citation type="submission" date="2021-06" db="EMBL/GenBank/DDBJ databases">
        <authorList>
            <consortium name="Wellcome Sanger Institute Data Sharing"/>
        </authorList>
    </citation>
    <scope>NUCLEOTIDE SEQUENCE [LARGE SCALE GENOMIC DNA]</scope>
</reference>
<dbReference type="GO" id="GO:0047961">
    <property type="term" value="F:glycine N-acyltransferase activity"/>
    <property type="evidence" value="ECO:0007669"/>
    <property type="project" value="InterPro"/>
</dbReference>
<evidence type="ECO:0000259" key="5">
    <source>
        <dbReference type="Pfam" id="PF08444"/>
    </source>
</evidence>
<dbReference type="Proteomes" id="UP000694620">
    <property type="component" value="Chromosome 8"/>
</dbReference>
<feature type="domain" description="Glycine N-acyltransferase C-terminal" evidence="5">
    <location>
        <begin position="155"/>
        <end position="238"/>
    </location>
</feature>
<organism evidence="6 7">
    <name type="scientific">Erpetoichthys calabaricus</name>
    <name type="common">Rope fish</name>
    <name type="synonym">Calamoichthys calabaricus</name>
    <dbReference type="NCBI Taxonomy" id="27687"/>
    <lineage>
        <taxon>Eukaryota</taxon>
        <taxon>Metazoa</taxon>
        <taxon>Chordata</taxon>
        <taxon>Craniata</taxon>
        <taxon>Vertebrata</taxon>
        <taxon>Euteleostomi</taxon>
        <taxon>Actinopterygii</taxon>
        <taxon>Polypteriformes</taxon>
        <taxon>Polypteridae</taxon>
        <taxon>Erpetoichthys</taxon>
    </lineage>
</organism>
<dbReference type="InterPro" id="IPR013652">
    <property type="entry name" value="Glycine_N-acyltransferase_C"/>
</dbReference>
<dbReference type="Pfam" id="PF08444">
    <property type="entry name" value="Gly_acyl_tr_C"/>
    <property type="match status" value="1"/>
</dbReference>
<evidence type="ECO:0000313" key="6">
    <source>
        <dbReference type="Ensembl" id="ENSECRP00000009717.1"/>
    </source>
</evidence>
<accession>A0A8C4S5J6</accession>
<evidence type="ECO:0000256" key="3">
    <source>
        <dbReference type="RuleBase" id="RU368002"/>
    </source>
</evidence>
<dbReference type="InterPro" id="IPR015938">
    <property type="entry name" value="Glycine_N-acyltransferase_N"/>
</dbReference>
<dbReference type="InterPro" id="IPR010313">
    <property type="entry name" value="Glycine_N-acyltransferase"/>
</dbReference>
<dbReference type="GeneTree" id="ENSGT00950000183133"/>
<dbReference type="Ensembl" id="ENSECRT00000009882.1">
    <property type="protein sequence ID" value="ENSECRP00000009717.1"/>
    <property type="gene ID" value="ENSECRG00000006516.1"/>
</dbReference>
<comment type="similarity">
    <text evidence="3">Belongs to the glycine N-acyltransferase family.</text>
</comment>
<dbReference type="GO" id="GO:0005739">
    <property type="term" value="C:mitochondrion"/>
    <property type="evidence" value="ECO:0007669"/>
    <property type="project" value="InterPro"/>
</dbReference>
<dbReference type="SUPFAM" id="SSF55729">
    <property type="entry name" value="Acyl-CoA N-acyltransferases (Nat)"/>
    <property type="match status" value="1"/>
</dbReference>
<dbReference type="InterPro" id="IPR016181">
    <property type="entry name" value="Acyl_CoA_acyltransferase"/>
</dbReference>
<sequence>MEVCVDSWPDFRTVVLRRQRQFITDDNDAFSNPHAIFATDPAELKRILLEFKVIDWKQSLLLYGISGSSYDILKEMADEKNLALEHLLAPCRVFIHHNPELIEDGWFHKSSKLSSDTTFLAELINKHISYGGSEQSLNYIKKCIELFPSAYISDDEGHFMGWCLTDELSAFRMAYILPEFRNKSYIKGLVANLAKKMHHRGHPIYCFTEKINTISQLICKSLGMTECPHTYYYLKMTPRKSQL</sequence>
<dbReference type="PANTHER" id="PTHR15298:SF1">
    <property type="entry name" value="GLYCINE N-ACYLTRANSFERASE-LIKE PROTEIN"/>
    <property type="match status" value="1"/>
</dbReference>
<protein>
    <recommendedName>
        <fullName evidence="3">Glycine N-acyltransferase-like protein</fullName>
        <ecNumber evidence="3">2.3.1.-</ecNumber>
    </recommendedName>
</protein>
<reference evidence="6" key="3">
    <citation type="submission" date="2025-09" db="UniProtKB">
        <authorList>
            <consortium name="Ensembl"/>
        </authorList>
    </citation>
    <scope>IDENTIFICATION</scope>
</reference>
<dbReference type="Pfam" id="PF06021">
    <property type="entry name" value="Gly_acyl_tr_N"/>
    <property type="match status" value="1"/>
</dbReference>